<dbReference type="GO" id="GO:0008519">
    <property type="term" value="F:ammonium channel activity"/>
    <property type="evidence" value="ECO:0007669"/>
    <property type="project" value="InterPro"/>
</dbReference>
<keyword evidence="3 8" id="KW-0813">Transport</keyword>
<dbReference type="PANTHER" id="PTHR11730:SF58">
    <property type="entry name" value="AMMONIUM TRANSPORTER"/>
    <property type="match status" value="1"/>
</dbReference>
<dbReference type="GO" id="GO:0097272">
    <property type="term" value="P:ammonium homeostasis"/>
    <property type="evidence" value="ECO:0007669"/>
    <property type="project" value="TreeGrafter"/>
</dbReference>
<feature type="transmembrane region" description="Helical" evidence="8">
    <location>
        <begin position="294"/>
        <end position="314"/>
    </location>
</feature>
<dbReference type="SUPFAM" id="SSF111352">
    <property type="entry name" value="Ammonium transporter"/>
    <property type="match status" value="1"/>
</dbReference>
<sequence length="606" mass="64998">MAMTNNSSVLTELLPTSLSAQDHTGYTVRGDMDGPGDAVWILTSAFIIFTMISGFGLVESGMVSRKNETNIMVKNAVDVIFGGLGFWMFGFGFTFGDSPGVNAFSGFGRFFTDAEESHMGEVFSLYCFQASFATTATTIVSGAVAERMNLKAYIIFAFTNTLTYCFPAHWVWGEKGWLKEMGVVDMGGASPVHLVGGVAGLVATLMLKPRIGRFPSATGSKPWKHNMGCPTNVLLGMFMLWWGWLGFNCGSTFGVSGGKWKLASRSAVCTINASCGGGVFATIYTYTKFKRLDIPFFMAGVLGSLVSITAICGVVRPAESLAIGFIGAAITIFGWQLLNRLKIDDPVGAVSTHAGGSVWAMIAVGLFVEKDSLPQPFSKTYGAFKGGHVKILGVQLLACVSITVWTIFIVFIQLYAIDKCVGLRLTLEEEILGADVCEHGIKAQQSSMDTCLVTALPVSPNRVIPSAIGKQQENSLTVTSDFSSRAAIKVDSEIKLENAVLESYEALTGPKTDGLPQDTKHTSQVSSNEAYTVVVRRKSKDNDSRGVVPTGLARNRWFGAVSPNNASNKKHKSGEESPPLHSSKSTVLITLTPVDDDQAVRLSVSN</sequence>
<keyword evidence="12" id="KW-1185">Reference proteome</keyword>
<reference evidence="11" key="2">
    <citation type="journal article" date="2023" name="Science">
        <title>Genomic signatures of disease resistance in endangered staghorn corals.</title>
        <authorList>
            <person name="Vollmer S.V."/>
            <person name="Selwyn J.D."/>
            <person name="Despard B.A."/>
            <person name="Roesel C.L."/>
        </authorList>
    </citation>
    <scope>NUCLEOTIDE SEQUENCE</scope>
    <source>
        <strain evidence="11">K2</strain>
    </source>
</reference>
<evidence type="ECO:0000256" key="5">
    <source>
        <dbReference type="ARBA" id="ARBA00022989"/>
    </source>
</evidence>
<keyword evidence="5 8" id="KW-1133">Transmembrane helix</keyword>
<evidence type="ECO:0000256" key="8">
    <source>
        <dbReference type="RuleBase" id="RU362002"/>
    </source>
</evidence>
<feature type="domain" description="Ammonium transporter AmtB-like" evidence="10">
    <location>
        <begin position="39"/>
        <end position="442"/>
    </location>
</feature>
<dbReference type="FunFam" id="1.10.3430.10:FF:000008">
    <property type="entry name" value="Ammonium transporter"/>
    <property type="match status" value="1"/>
</dbReference>
<organism evidence="11 12">
    <name type="scientific">Acropora cervicornis</name>
    <name type="common">Staghorn coral</name>
    <dbReference type="NCBI Taxonomy" id="6130"/>
    <lineage>
        <taxon>Eukaryota</taxon>
        <taxon>Metazoa</taxon>
        <taxon>Cnidaria</taxon>
        <taxon>Anthozoa</taxon>
        <taxon>Hexacorallia</taxon>
        <taxon>Scleractinia</taxon>
        <taxon>Astrocoeniina</taxon>
        <taxon>Acroporidae</taxon>
        <taxon>Acropora</taxon>
    </lineage>
</organism>
<evidence type="ECO:0000256" key="9">
    <source>
        <dbReference type="SAM" id="MobiDB-lite"/>
    </source>
</evidence>
<feature type="transmembrane region" description="Helical" evidence="8">
    <location>
        <begin position="123"/>
        <end position="145"/>
    </location>
</feature>
<evidence type="ECO:0000256" key="4">
    <source>
        <dbReference type="ARBA" id="ARBA00022692"/>
    </source>
</evidence>
<evidence type="ECO:0000256" key="3">
    <source>
        <dbReference type="ARBA" id="ARBA00022448"/>
    </source>
</evidence>
<feature type="transmembrane region" description="Helical" evidence="8">
    <location>
        <begin position="192"/>
        <end position="208"/>
    </location>
</feature>
<evidence type="ECO:0000256" key="7">
    <source>
        <dbReference type="ARBA" id="ARBA00023177"/>
    </source>
</evidence>
<dbReference type="Proteomes" id="UP001249851">
    <property type="component" value="Unassembled WGS sequence"/>
</dbReference>
<dbReference type="PANTHER" id="PTHR11730">
    <property type="entry name" value="AMMONIUM TRANSPORTER"/>
    <property type="match status" value="1"/>
</dbReference>
<feature type="region of interest" description="Disordered" evidence="9">
    <location>
        <begin position="559"/>
        <end position="585"/>
    </location>
</feature>
<keyword evidence="4 8" id="KW-0812">Transmembrane</keyword>
<proteinExistence type="inferred from homology"/>
<dbReference type="AlphaFoldDB" id="A0AAD9QBB5"/>
<feature type="transmembrane region" description="Helical" evidence="8">
    <location>
        <begin position="38"/>
        <end position="58"/>
    </location>
</feature>
<feature type="transmembrane region" description="Helical" evidence="8">
    <location>
        <begin position="389"/>
        <end position="416"/>
    </location>
</feature>
<keyword evidence="7 8" id="KW-0924">Ammonia transport</keyword>
<dbReference type="NCBIfam" id="TIGR00836">
    <property type="entry name" value="amt"/>
    <property type="match status" value="1"/>
</dbReference>
<feature type="transmembrane region" description="Helical" evidence="8">
    <location>
        <begin position="229"/>
        <end position="247"/>
    </location>
</feature>
<keyword evidence="6 8" id="KW-0472">Membrane</keyword>
<feature type="transmembrane region" description="Helical" evidence="8">
    <location>
        <begin position="152"/>
        <end position="172"/>
    </location>
</feature>
<feature type="transmembrane region" description="Helical" evidence="8">
    <location>
        <begin position="350"/>
        <end position="368"/>
    </location>
</feature>
<evidence type="ECO:0000313" key="11">
    <source>
        <dbReference type="EMBL" id="KAK2557725.1"/>
    </source>
</evidence>
<protein>
    <recommendedName>
        <fullName evidence="8">Ammonium transporter</fullName>
    </recommendedName>
</protein>
<feature type="transmembrane region" description="Helical" evidence="8">
    <location>
        <begin position="79"/>
        <end position="96"/>
    </location>
</feature>
<dbReference type="Gene3D" id="1.10.3430.10">
    <property type="entry name" value="Ammonium transporter AmtB like domains"/>
    <property type="match status" value="1"/>
</dbReference>
<evidence type="ECO:0000313" key="12">
    <source>
        <dbReference type="Proteomes" id="UP001249851"/>
    </source>
</evidence>
<feature type="region of interest" description="Disordered" evidence="9">
    <location>
        <begin position="508"/>
        <end position="528"/>
    </location>
</feature>
<evidence type="ECO:0000259" key="10">
    <source>
        <dbReference type="Pfam" id="PF00909"/>
    </source>
</evidence>
<comment type="caution">
    <text evidence="11">The sequence shown here is derived from an EMBL/GenBank/DDBJ whole genome shotgun (WGS) entry which is preliminary data.</text>
</comment>
<evidence type="ECO:0000256" key="6">
    <source>
        <dbReference type="ARBA" id="ARBA00023136"/>
    </source>
</evidence>
<comment type="similarity">
    <text evidence="2 8">Belongs to the ammonia transporter channel (TC 1.A.11.2) family.</text>
</comment>
<comment type="subcellular location">
    <subcellularLocation>
        <location evidence="8">Cell membrane</location>
        <topology evidence="8">Multi-pass membrane protein</topology>
    </subcellularLocation>
    <subcellularLocation>
        <location evidence="1">Membrane</location>
        <topology evidence="1">Multi-pass membrane protein</topology>
    </subcellularLocation>
</comment>
<name>A0AAD9QBB5_ACRCE</name>
<dbReference type="GO" id="GO:0005886">
    <property type="term" value="C:plasma membrane"/>
    <property type="evidence" value="ECO:0007669"/>
    <property type="project" value="UniProtKB-SubCell"/>
</dbReference>
<reference evidence="11" key="1">
    <citation type="journal article" date="2023" name="G3 (Bethesda)">
        <title>Whole genome assembly and annotation of the endangered Caribbean coral Acropora cervicornis.</title>
        <authorList>
            <person name="Selwyn J.D."/>
            <person name="Vollmer S.V."/>
        </authorList>
    </citation>
    <scope>NUCLEOTIDE SEQUENCE</scope>
    <source>
        <strain evidence="11">K2</strain>
    </source>
</reference>
<dbReference type="Pfam" id="PF00909">
    <property type="entry name" value="Ammonium_transp"/>
    <property type="match status" value="1"/>
</dbReference>
<evidence type="ECO:0000256" key="2">
    <source>
        <dbReference type="ARBA" id="ARBA00005887"/>
    </source>
</evidence>
<dbReference type="EMBL" id="JARQWQ010000048">
    <property type="protein sequence ID" value="KAK2557725.1"/>
    <property type="molecule type" value="Genomic_DNA"/>
</dbReference>
<evidence type="ECO:0000256" key="1">
    <source>
        <dbReference type="ARBA" id="ARBA00004141"/>
    </source>
</evidence>
<accession>A0AAD9QBB5</accession>
<feature type="transmembrane region" description="Helical" evidence="8">
    <location>
        <begin position="321"/>
        <end position="338"/>
    </location>
</feature>
<dbReference type="InterPro" id="IPR024041">
    <property type="entry name" value="NH4_transpt_AmtB-like_dom"/>
</dbReference>
<gene>
    <name evidence="11" type="ORF">P5673_020090</name>
</gene>
<dbReference type="InterPro" id="IPR029020">
    <property type="entry name" value="Ammonium/urea_transptr"/>
</dbReference>
<dbReference type="InterPro" id="IPR001905">
    <property type="entry name" value="Ammonium_transpt"/>
</dbReference>